<protein>
    <submittedName>
        <fullName evidence="2">Uncharacterized protein</fullName>
    </submittedName>
</protein>
<name>A0A1Y6LY70_ZYMTR</name>
<proteinExistence type="predicted"/>
<organism evidence="2 3">
    <name type="scientific">Zymoseptoria tritici ST99CH_1A5</name>
    <dbReference type="NCBI Taxonomy" id="1276529"/>
    <lineage>
        <taxon>Eukaryota</taxon>
        <taxon>Fungi</taxon>
        <taxon>Dikarya</taxon>
        <taxon>Ascomycota</taxon>
        <taxon>Pezizomycotina</taxon>
        <taxon>Dothideomycetes</taxon>
        <taxon>Dothideomycetidae</taxon>
        <taxon>Mycosphaerellales</taxon>
        <taxon>Mycosphaerellaceae</taxon>
        <taxon>Zymoseptoria</taxon>
    </lineage>
</organism>
<evidence type="ECO:0000313" key="2">
    <source>
        <dbReference type="EMBL" id="SMY29292.1"/>
    </source>
</evidence>
<reference evidence="2 3" key="1">
    <citation type="submission" date="2016-10" db="EMBL/GenBank/DDBJ databases">
        <authorList>
            <person name="Varghese N."/>
        </authorList>
    </citation>
    <scope>NUCLEOTIDE SEQUENCE [LARGE SCALE GENOMIC DNA]</scope>
</reference>
<feature type="coiled-coil region" evidence="1">
    <location>
        <begin position="268"/>
        <end position="351"/>
    </location>
</feature>
<feature type="coiled-coil region" evidence="1">
    <location>
        <begin position="16"/>
        <end position="232"/>
    </location>
</feature>
<accession>A0A1Y6LY70</accession>
<keyword evidence="1" id="KW-0175">Coiled coil</keyword>
<dbReference type="EMBL" id="LT882687">
    <property type="protein sequence ID" value="SMY29292.1"/>
    <property type="molecule type" value="Genomic_DNA"/>
</dbReference>
<gene>
    <name evidence="2" type="ORF">ZT1A5_G10739</name>
</gene>
<sequence>MGNASSKQKVALREQLEALDKQCKITTELKAAIEAELAGTSKTLEDRDKDLRNLRDEIKELTQANATVRQDKLNAISNLQNELSRELQGQLRVAESLTQERNRARKQAAELEAELKEKDEASRSAVTEAKTLREQLEQSVSSHEAELQKMNDELAALRESNKTQVEELEQKAKDDMAAVQQKHTTAAAEEKSKTQKDIAELVQSSKLLRTRNVELEEELATTKSALETSEKERTSLTDRVISLAKANSESEQALASYQSGSRTALDDLSNTQAALTTAQTERAALEQKLSALESQLASEKSARAALQTSSSTVHNDLAAAVKRADSLAAENAATQRALADAQAAKDALQQKFNAGISKQSGLFEAFQALKIELAETQGRYREVVSAQGGSGIAGDQRTPAGRV</sequence>
<dbReference type="Proteomes" id="UP000215453">
    <property type="component" value="Chromosome 12"/>
</dbReference>
<evidence type="ECO:0000313" key="3">
    <source>
        <dbReference type="Proteomes" id="UP000215453"/>
    </source>
</evidence>
<dbReference type="AlphaFoldDB" id="A0A1Y6LY70"/>
<evidence type="ECO:0000256" key="1">
    <source>
        <dbReference type="SAM" id="Coils"/>
    </source>
</evidence>
<dbReference type="Gene3D" id="1.20.5.340">
    <property type="match status" value="1"/>
</dbReference>